<proteinExistence type="predicted"/>
<evidence type="ECO:0000259" key="4">
    <source>
        <dbReference type="PROSITE" id="PS51186"/>
    </source>
</evidence>
<organism evidence="5 6">
    <name type="scientific">Brachybacterium fresconis</name>
    <dbReference type="NCBI Taxonomy" id="173363"/>
    <lineage>
        <taxon>Bacteria</taxon>
        <taxon>Bacillati</taxon>
        <taxon>Actinomycetota</taxon>
        <taxon>Actinomycetes</taxon>
        <taxon>Micrococcales</taxon>
        <taxon>Dermabacteraceae</taxon>
        <taxon>Brachybacterium</taxon>
    </lineage>
</organism>
<dbReference type="CDD" id="cd04301">
    <property type="entry name" value="NAT_SF"/>
    <property type="match status" value="2"/>
</dbReference>
<dbReference type="Proteomes" id="UP000698222">
    <property type="component" value="Unassembled WGS sequence"/>
</dbReference>
<evidence type="ECO:0000256" key="1">
    <source>
        <dbReference type="ARBA" id="ARBA00022679"/>
    </source>
</evidence>
<dbReference type="InterPro" id="IPR016181">
    <property type="entry name" value="Acyl_CoA_acyltransferase"/>
</dbReference>
<reference evidence="5 6" key="1">
    <citation type="submission" date="2021-03" db="EMBL/GenBank/DDBJ databases">
        <title>Sequencing the genomes of 1000 actinobacteria strains.</title>
        <authorList>
            <person name="Klenk H.-P."/>
        </authorList>
    </citation>
    <scope>NUCLEOTIDE SEQUENCE [LARGE SCALE GENOMIC DNA]</scope>
    <source>
        <strain evidence="5 6">DSM 14564</strain>
    </source>
</reference>
<gene>
    <name evidence="5" type="ORF">JOF44_003449</name>
</gene>
<evidence type="ECO:0000256" key="2">
    <source>
        <dbReference type="ARBA" id="ARBA00023315"/>
    </source>
</evidence>
<accession>A0ABS4YP26</accession>
<dbReference type="InterPro" id="IPR000182">
    <property type="entry name" value="GNAT_dom"/>
</dbReference>
<feature type="region of interest" description="Disordered" evidence="3">
    <location>
        <begin position="134"/>
        <end position="155"/>
    </location>
</feature>
<evidence type="ECO:0000313" key="5">
    <source>
        <dbReference type="EMBL" id="MBP2410546.1"/>
    </source>
</evidence>
<keyword evidence="1" id="KW-0808">Transferase</keyword>
<feature type="domain" description="N-acetyltransferase" evidence="4">
    <location>
        <begin position="11"/>
        <end position="179"/>
    </location>
</feature>
<evidence type="ECO:0000313" key="6">
    <source>
        <dbReference type="Proteomes" id="UP000698222"/>
    </source>
</evidence>
<name>A0ABS4YP26_9MICO</name>
<evidence type="ECO:0000256" key="3">
    <source>
        <dbReference type="SAM" id="MobiDB-lite"/>
    </source>
</evidence>
<dbReference type="RefSeq" id="WP_209894408.1">
    <property type="nucleotide sequence ID" value="NZ_BAAAJV010000008.1"/>
</dbReference>
<dbReference type="EMBL" id="JAGIOC010000001">
    <property type="protein sequence ID" value="MBP2410546.1"/>
    <property type="molecule type" value="Genomic_DNA"/>
</dbReference>
<comment type="caution">
    <text evidence="5">The sequence shown here is derived from an EMBL/GenBank/DDBJ whole genome shotgun (WGS) entry which is preliminary data.</text>
</comment>
<dbReference type="PROSITE" id="PS51186">
    <property type="entry name" value="GNAT"/>
    <property type="match status" value="2"/>
</dbReference>
<dbReference type="SUPFAM" id="SSF55729">
    <property type="entry name" value="Acyl-CoA N-acyltransferases (Nat)"/>
    <property type="match status" value="2"/>
</dbReference>
<dbReference type="PANTHER" id="PTHR43420">
    <property type="entry name" value="ACETYLTRANSFERASE"/>
    <property type="match status" value="1"/>
</dbReference>
<sequence length="335" mass="35793">MTSADTTADSLTWTPLTLEDVPALTALLNRVDQADDLGEPAEEAGTREWLTMPGRDLALDSLAVRQGEELVAVSLVDVHIALDRDGRARCQLLGAVDPVHRRRGLGTALFEHGERRAAELASERHPGTAAVFRASGGRDPEASAPAEGPLTGGADVRPLLERRGYRRARSWLAMTRELPGADLPAVDPDGARVSAPADTEREATRLAHLAAFADHWGSAPIGEERWTVLWSSHTARRELSTIAVGGEGTVLAYAIAMEDRPGVLHLALVGTRPEARGRGLARAVIARTLAAGARAGYASAELEVDAESLTGATRLYDALGFTREHVYATFEKPLD</sequence>
<keyword evidence="6" id="KW-1185">Reference proteome</keyword>
<dbReference type="InterPro" id="IPR050680">
    <property type="entry name" value="YpeA/RimI_acetyltransf"/>
</dbReference>
<dbReference type="Gene3D" id="3.40.630.30">
    <property type="match status" value="1"/>
</dbReference>
<feature type="domain" description="N-acetyltransferase" evidence="4">
    <location>
        <begin position="173"/>
        <end position="335"/>
    </location>
</feature>
<keyword evidence="2" id="KW-0012">Acyltransferase</keyword>
<protein>
    <submittedName>
        <fullName evidence="5">GNAT superfamily N-acetyltransferase</fullName>
    </submittedName>
</protein>
<dbReference type="Pfam" id="PF00583">
    <property type="entry name" value="Acetyltransf_1"/>
    <property type="match status" value="1"/>
</dbReference>